<feature type="compositionally biased region" description="Polar residues" evidence="1">
    <location>
        <begin position="432"/>
        <end position="443"/>
    </location>
</feature>
<evidence type="ECO:0000313" key="2">
    <source>
        <dbReference type="EMBL" id="VVC38310.1"/>
    </source>
</evidence>
<feature type="region of interest" description="Disordered" evidence="1">
    <location>
        <begin position="495"/>
        <end position="514"/>
    </location>
</feature>
<sequence length="1062" mass="119558">MVDSENVDTLNAMENLQEQEDLEDEYQFFRSLVKSNIFKLTSGKEQRVMCTWLHNCDNVIKDKSIKCGTIKIMLLSLQHPEGPLNYFKQTDQTELPSDVINTLESLNKFLNTTLNAENDPKNVDDESANTFQNIVAAVSADLTSFASTYVDHRTVQVFYARSDHVINTWCLPEQVQFPLDSYSSSRWESAMSTRPITRIRPASHMVQNHVSSELSIAKSETKRKCADYMTDQEELEGVQGKFIWYEHSRLDGSLKPMNEISIDKDTCLHEKNQLNMDERAISVVSRVYPGHLRMILDPVLIAEVTGIHLNQPAKDLTTHETTLDIEAMDCIKTSGEITLSNQHRPNAGEDRNFDAELTVDETTVPESRLNIGEFCGQSDPRSEQDFISIQEISNESPNDRVDQNSAKMKDTDRNTTSETKENVEEMCKQKSESCSVSKSTDSVVNAEDRPQDGEDSREDQVKIDTILIEVDGDMSHEVITPDIVTEFCEQKPCSEPSNCDSLGNPEEQPKNESDQCADTMTIETDHSNIIPEVQPEIINICRQVSDNCWELLCDDSVVASDLLANAAEEWPNDRQDQCADIIKVEVDRDIIQNVSSDISELCLKVSEICDSLVNPKDEGPDIGKAQCVDSITMETDRGISHVGSDIREFYKQNNKRQTIVVSESPPWQVYYCTGSAGSSRASLHLSPATVEVRRSSNCMHNDWPSSVFNTSRPRATLQFRRRYYLRFRAGSDNPGRRWLSAGNDRFAQMCNNGNCVAQRPAIWEGNNQQPLLPPFRPYRNTSTPNTSPRRSQQPSRRITDHGFGQMPQPYNNPPPFRQPGNNQLPVFPPRNNLRRDRRATCTDLPTMNNARPCTRRYTYDILPEQSIDGNPNATRHDSVATGASRYTYDILPEHSIGSNSNSTRHDSAATEAGRYTTQNPVEPLENYLNADMAIPRNIAVPECPFVRIDENARDRNTPEHWRNPFVSNDENGNGNGSGSGNAADSWVYQGSVESLGSLGSESMSIDVSPVLNDDNEYFQDADDPFAMQQGLREAPVHRLRTGSAGHGPSGRRQPDSFFRNTR</sequence>
<evidence type="ECO:0000313" key="3">
    <source>
        <dbReference type="Proteomes" id="UP000325440"/>
    </source>
</evidence>
<keyword evidence="3" id="KW-1185">Reference proteome</keyword>
<proteinExistence type="predicted"/>
<accession>A0A5E4N7F8</accession>
<gene>
    <name evidence="2" type="ORF">CINCED_3A012072</name>
</gene>
<feature type="region of interest" description="Disordered" evidence="1">
    <location>
        <begin position="391"/>
        <end position="459"/>
    </location>
</feature>
<protein>
    <recommendedName>
        <fullName evidence="4">DUF4485 domain-containing protein</fullName>
    </recommendedName>
</protein>
<feature type="region of interest" description="Disordered" evidence="1">
    <location>
        <begin position="1026"/>
        <end position="1062"/>
    </location>
</feature>
<evidence type="ECO:0000256" key="1">
    <source>
        <dbReference type="SAM" id="MobiDB-lite"/>
    </source>
</evidence>
<feature type="compositionally biased region" description="Low complexity" evidence="1">
    <location>
        <begin position="787"/>
        <end position="796"/>
    </location>
</feature>
<name>A0A5E4N7F8_9HEMI</name>
<evidence type="ECO:0008006" key="4">
    <source>
        <dbReference type="Google" id="ProtNLM"/>
    </source>
</evidence>
<reference evidence="2 3" key="1">
    <citation type="submission" date="2019-08" db="EMBL/GenBank/DDBJ databases">
        <authorList>
            <person name="Alioto T."/>
            <person name="Alioto T."/>
            <person name="Gomez Garrido J."/>
        </authorList>
    </citation>
    <scope>NUCLEOTIDE SEQUENCE [LARGE SCALE GENOMIC DNA]</scope>
</reference>
<feature type="compositionally biased region" description="Basic and acidic residues" evidence="1">
    <location>
        <begin position="397"/>
        <end position="431"/>
    </location>
</feature>
<feature type="compositionally biased region" description="Basic and acidic residues" evidence="1">
    <location>
        <begin position="446"/>
        <end position="459"/>
    </location>
</feature>
<organism evidence="2 3">
    <name type="scientific">Cinara cedri</name>
    <dbReference type="NCBI Taxonomy" id="506608"/>
    <lineage>
        <taxon>Eukaryota</taxon>
        <taxon>Metazoa</taxon>
        <taxon>Ecdysozoa</taxon>
        <taxon>Arthropoda</taxon>
        <taxon>Hexapoda</taxon>
        <taxon>Insecta</taxon>
        <taxon>Pterygota</taxon>
        <taxon>Neoptera</taxon>
        <taxon>Paraneoptera</taxon>
        <taxon>Hemiptera</taxon>
        <taxon>Sternorrhyncha</taxon>
        <taxon>Aphidomorpha</taxon>
        <taxon>Aphidoidea</taxon>
        <taxon>Aphididae</taxon>
        <taxon>Lachninae</taxon>
        <taxon>Cinara</taxon>
    </lineage>
</organism>
<dbReference type="EMBL" id="CABPRJ010001468">
    <property type="protein sequence ID" value="VVC38310.1"/>
    <property type="molecule type" value="Genomic_DNA"/>
</dbReference>
<dbReference type="Proteomes" id="UP000325440">
    <property type="component" value="Unassembled WGS sequence"/>
</dbReference>
<dbReference type="AlphaFoldDB" id="A0A5E4N7F8"/>
<feature type="region of interest" description="Disordered" evidence="1">
    <location>
        <begin position="766"/>
        <end position="819"/>
    </location>
</feature>
<feature type="region of interest" description="Disordered" evidence="1">
    <location>
        <begin position="955"/>
        <end position="984"/>
    </location>
</feature>